<evidence type="ECO:0000313" key="2">
    <source>
        <dbReference type="EMBL" id="EEE54919.1"/>
    </source>
</evidence>
<accession>B9EXV6</accession>
<gene>
    <name evidence="2" type="ORF">OsJ_02464</name>
</gene>
<dbReference type="Proteomes" id="UP000007752">
    <property type="component" value="Chromosome 1"/>
</dbReference>
<dbReference type="AlphaFoldDB" id="B9EXV6"/>
<proteinExistence type="predicted"/>
<dbReference type="EMBL" id="CM000138">
    <property type="protein sequence ID" value="EEE54919.1"/>
    <property type="molecule type" value="Genomic_DNA"/>
</dbReference>
<feature type="compositionally biased region" description="Basic residues" evidence="1">
    <location>
        <begin position="17"/>
        <end position="26"/>
    </location>
</feature>
<reference evidence="2" key="1">
    <citation type="journal article" date="2005" name="PLoS Biol.">
        <title>The genomes of Oryza sativa: a history of duplications.</title>
        <authorList>
            <person name="Yu J."/>
            <person name="Wang J."/>
            <person name="Lin W."/>
            <person name="Li S."/>
            <person name="Li H."/>
            <person name="Zhou J."/>
            <person name="Ni P."/>
            <person name="Dong W."/>
            <person name="Hu S."/>
            <person name="Zeng C."/>
            <person name="Zhang J."/>
            <person name="Zhang Y."/>
            <person name="Li R."/>
            <person name="Xu Z."/>
            <person name="Li S."/>
            <person name="Li X."/>
            <person name="Zheng H."/>
            <person name="Cong L."/>
            <person name="Lin L."/>
            <person name="Yin J."/>
            <person name="Geng J."/>
            <person name="Li G."/>
            <person name="Shi J."/>
            <person name="Liu J."/>
            <person name="Lv H."/>
            <person name="Li J."/>
            <person name="Wang J."/>
            <person name="Deng Y."/>
            <person name="Ran L."/>
            <person name="Shi X."/>
            <person name="Wang X."/>
            <person name="Wu Q."/>
            <person name="Li C."/>
            <person name="Ren X."/>
            <person name="Wang J."/>
            <person name="Wang X."/>
            <person name="Li D."/>
            <person name="Liu D."/>
            <person name="Zhang X."/>
            <person name="Ji Z."/>
            <person name="Zhao W."/>
            <person name="Sun Y."/>
            <person name="Zhang Z."/>
            <person name="Bao J."/>
            <person name="Han Y."/>
            <person name="Dong L."/>
            <person name="Ji J."/>
            <person name="Chen P."/>
            <person name="Wu S."/>
            <person name="Liu J."/>
            <person name="Xiao Y."/>
            <person name="Bu D."/>
            <person name="Tan J."/>
            <person name="Yang L."/>
            <person name="Ye C."/>
            <person name="Zhang J."/>
            <person name="Xu J."/>
            <person name="Zhou Y."/>
            <person name="Yu Y."/>
            <person name="Zhang B."/>
            <person name="Zhuang S."/>
            <person name="Wei H."/>
            <person name="Liu B."/>
            <person name="Lei M."/>
            <person name="Yu H."/>
            <person name="Li Y."/>
            <person name="Xu H."/>
            <person name="Wei S."/>
            <person name="He X."/>
            <person name="Fang L."/>
            <person name="Zhang Z."/>
            <person name="Zhang Y."/>
            <person name="Huang X."/>
            <person name="Su Z."/>
            <person name="Tong W."/>
            <person name="Li J."/>
            <person name="Tong Z."/>
            <person name="Li S."/>
            <person name="Ye J."/>
            <person name="Wang L."/>
            <person name="Fang L."/>
            <person name="Lei T."/>
            <person name="Chen C."/>
            <person name="Chen H."/>
            <person name="Xu Z."/>
            <person name="Li H."/>
            <person name="Huang H."/>
            <person name="Zhang F."/>
            <person name="Xu H."/>
            <person name="Li N."/>
            <person name="Zhao C."/>
            <person name="Li S."/>
            <person name="Dong L."/>
            <person name="Huang Y."/>
            <person name="Li L."/>
            <person name="Xi Y."/>
            <person name="Qi Q."/>
            <person name="Li W."/>
            <person name="Zhang B."/>
            <person name="Hu W."/>
            <person name="Zhang Y."/>
            <person name="Tian X."/>
            <person name="Jiao Y."/>
            <person name="Liang X."/>
            <person name="Jin J."/>
            <person name="Gao L."/>
            <person name="Zheng W."/>
            <person name="Hao B."/>
            <person name="Liu S."/>
            <person name="Wang W."/>
            <person name="Yuan L."/>
            <person name="Cao M."/>
            <person name="McDermott J."/>
            <person name="Samudrala R."/>
            <person name="Wang J."/>
            <person name="Wong G.K."/>
            <person name="Yang H."/>
        </authorList>
    </citation>
    <scope>NUCLEOTIDE SEQUENCE [LARGE SCALE GENOMIC DNA]</scope>
</reference>
<feature type="compositionally biased region" description="Gly residues" evidence="1">
    <location>
        <begin position="184"/>
        <end position="193"/>
    </location>
</feature>
<feature type="region of interest" description="Disordered" evidence="1">
    <location>
        <begin position="1"/>
        <end position="28"/>
    </location>
</feature>
<organism evidence="2">
    <name type="scientific">Oryza sativa subsp. japonica</name>
    <name type="common">Rice</name>
    <dbReference type="NCBI Taxonomy" id="39947"/>
    <lineage>
        <taxon>Eukaryota</taxon>
        <taxon>Viridiplantae</taxon>
        <taxon>Streptophyta</taxon>
        <taxon>Embryophyta</taxon>
        <taxon>Tracheophyta</taxon>
        <taxon>Spermatophyta</taxon>
        <taxon>Magnoliopsida</taxon>
        <taxon>Liliopsida</taxon>
        <taxon>Poales</taxon>
        <taxon>Poaceae</taxon>
        <taxon>BOP clade</taxon>
        <taxon>Oryzoideae</taxon>
        <taxon>Oryzeae</taxon>
        <taxon>Oryzinae</taxon>
        <taxon>Oryza</taxon>
        <taxon>Oryza sativa</taxon>
    </lineage>
</organism>
<name>B9EXV6_ORYSJ</name>
<feature type="compositionally biased region" description="Low complexity" evidence="1">
    <location>
        <begin position="174"/>
        <end position="183"/>
    </location>
</feature>
<protein>
    <submittedName>
        <fullName evidence="2">Uncharacterized protein</fullName>
    </submittedName>
</protein>
<feature type="region of interest" description="Disordered" evidence="1">
    <location>
        <begin position="174"/>
        <end position="207"/>
    </location>
</feature>
<evidence type="ECO:0000256" key="1">
    <source>
        <dbReference type="SAM" id="MobiDB-lite"/>
    </source>
</evidence>
<reference evidence="2" key="2">
    <citation type="submission" date="2008-12" db="EMBL/GenBank/DDBJ databases">
        <title>Improved gene annotation of the rice (Oryza sativa) genomes.</title>
        <authorList>
            <person name="Wang J."/>
            <person name="Li R."/>
            <person name="Fan W."/>
            <person name="Huang Q."/>
            <person name="Zhang J."/>
            <person name="Zhou Y."/>
            <person name="Hu Y."/>
            <person name="Zi S."/>
            <person name="Li J."/>
            <person name="Ni P."/>
            <person name="Zheng H."/>
            <person name="Zhang Y."/>
            <person name="Zhao M."/>
            <person name="Hao Q."/>
            <person name="McDermott J."/>
            <person name="Samudrala R."/>
            <person name="Kristiansen K."/>
            <person name="Wong G.K.-S."/>
        </authorList>
    </citation>
    <scope>NUCLEOTIDE SEQUENCE</scope>
</reference>
<sequence length="207" mass="21456">MPTLVAAGGMRATERARHPRSSHGPRPHLDHIMARAMCAHAMEESTDTMEGIMRVVLTCLPTPAPFSTSHGSLSSSAGGSPISSSASLALSLPRHRPAGARRRQPPAMPTLVAAGGMRATERARHPRSSHGPRPHLDHIMARAMCAHAMEESTDTMEGIMRVVLTCLPTPAPFSTSHGSLSSSAGGGGGSGGGGDDRISRLPGRAAL</sequence>